<comment type="caution">
    <text evidence="1">The sequence shown here is derived from an EMBL/GenBank/DDBJ whole genome shotgun (WGS) entry which is preliminary data.</text>
</comment>
<dbReference type="EMBL" id="JACVDC010000118">
    <property type="protein sequence ID" value="MBC9798448.1"/>
    <property type="molecule type" value="Genomic_DNA"/>
</dbReference>
<name>A0A926JVQ3_9FLAO</name>
<gene>
    <name evidence="1" type="ORF">IBL28_20950</name>
</gene>
<evidence type="ECO:0000313" key="2">
    <source>
        <dbReference type="Proteomes" id="UP000653730"/>
    </source>
</evidence>
<evidence type="ECO:0000313" key="1">
    <source>
        <dbReference type="EMBL" id="MBC9798448.1"/>
    </source>
</evidence>
<dbReference type="RefSeq" id="WP_187967565.1">
    <property type="nucleotide sequence ID" value="NZ_JACVDC010000118.1"/>
</dbReference>
<dbReference type="Proteomes" id="UP000653730">
    <property type="component" value="Unassembled WGS sequence"/>
</dbReference>
<dbReference type="AlphaFoldDB" id="A0A926JVQ3"/>
<sequence length="118" mass="13727">MGVWKKLFGVNQRQQPEELYQMEISNTNIKVTHPKRNDEQINWNEIEEIKLVNMDEGPFLPDVWLILMGNGKGCSIPQGSEGWNKVYDIVSNYEGFNFENVIKSASCADNKTFDLWKR</sequence>
<organism evidence="1 2">
    <name type="scientific">Sinomicrobium weinanense</name>
    <dbReference type="NCBI Taxonomy" id="2842200"/>
    <lineage>
        <taxon>Bacteria</taxon>
        <taxon>Pseudomonadati</taxon>
        <taxon>Bacteroidota</taxon>
        <taxon>Flavobacteriia</taxon>
        <taxon>Flavobacteriales</taxon>
        <taxon>Flavobacteriaceae</taxon>
        <taxon>Sinomicrobium</taxon>
    </lineage>
</organism>
<keyword evidence="2" id="KW-1185">Reference proteome</keyword>
<protein>
    <submittedName>
        <fullName evidence="1">Uncharacterized protein</fullName>
    </submittedName>
</protein>
<accession>A0A926JVQ3</accession>
<reference evidence="1 2" key="1">
    <citation type="submission" date="2020-09" db="EMBL/GenBank/DDBJ databases">
        <title>Sinomicrobium weinanense sp. nov., a halophilic bacteria isolated from saline-alkali soil.</title>
        <authorList>
            <person name="Wu P."/>
            <person name="Ren H."/>
            <person name="Mei Y."/>
            <person name="Liang Y."/>
            <person name="Chen Z."/>
        </authorList>
    </citation>
    <scope>NUCLEOTIDE SEQUENCE [LARGE SCALE GENOMIC DNA]</scope>
    <source>
        <strain evidence="1 2">FJxs</strain>
    </source>
</reference>
<proteinExistence type="predicted"/>